<dbReference type="EMBL" id="JANUGU010000001">
    <property type="protein sequence ID" value="MCS0656871.1"/>
    <property type="molecule type" value="Genomic_DNA"/>
</dbReference>
<evidence type="ECO:0000256" key="3">
    <source>
        <dbReference type="ARBA" id="ARBA00023012"/>
    </source>
</evidence>
<dbReference type="InterPro" id="IPR011712">
    <property type="entry name" value="Sig_transdc_His_kin_sub3_dim/P"/>
</dbReference>
<dbReference type="SUPFAM" id="SSF55785">
    <property type="entry name" value="PYP-like sensor domain (PAS domain)"/>
    <property type="match status" value="3"/>
</dbReference>
<dbReference type="SMART" id="SM00086">
    <property type="entry name" value="PAC"/>
    <property type="match status" value="1"/>
</dbReference>
<dbReference type="SMART" id="SM00387">
    <property type="entry name" value="HATPase_c"/>
    <property type="match status" value="1"/>
</dbReference>
<dbReference type="InterPro" id="IPR036890">
    <property type="entry name" value="HATPase_C_sf"/>
</dbReference>
<sequence length="858" mass="93944">MTDDHATPSSTCAFPGAGEMVRAVNEKDWSQTILGPLERWPEAIRSAVRLSLASQFQMAVLVGPDLVYVYNDQCAQIFGDKHPWALGRPVREVWPEAWDSLEPLLTDVLETGRPCRRDDLLLVLHRAGFTEECYFTVSYSAIYDAGHAIAGVLVNTIETTQRVLAERRQRWLGELAIQVAQRRGADGALDLLRDAMATNPFDLPLVALYLAEGESARRVFCSGLRSGGARIPTSLPWPAPGAAAPAHPFAALALTGASQLFEAAAMLDEGDRCGAWDEPVRQLLAVPLALAGPGQARGLMVVALNPLVRCDDNYLRFVHTTVGLVATAIAGADALEAERRRAETLAELDLSRSRFSALNREVAAIRDDLTKVIEGASDAIVSYDHELKIRSLNAAAARSFDREVHQLAGRQLLDVAPEVAGTALLEALRAVAAGGRPEAVEHYHPAGRRWYEVRILPAPYGVLAFGADISARKAAEQAMRDANAILERRVHERTGELREAHQLLAAVFDRAPGAVAITSIEGDYLRVNQAYLAMLGCDEKWLARRSLSQLVEPADFDAAAPWVARLLAGEVASCRTEMRFRRAGGEMVWVLSFLSLIEDGDGRPRYLVHMAKDVTKRRQREAERRAAQEELKSLYRRLETVREMERAALAREVHDQLGQVLSAAKIDIRLLEDHILALDGDHEPEEVARELRGASGTLDRALQIVRDIATELRAPELDGQGLYAALEWHARDFEQRTRIRTSVEVEAGLPQPARPAAEALLRIFQEALTNVLRHAHAGEVRVTLERRGQNLLLRVRDDGRGIGRGGRARAGALGLKGMRERAALVRGRLLVGPLAPRGTLVSALVPVDGGLAGAVQDI</sequence>
<gene>
    <name evidence="7" type="ORF">NX778_02205</name>
</gene>
<evidence type="ECO:0000259" key="6">
    <source>
        <dbReference type="PROSITE" id="PS50113"/>
    </source>
</evidence>
<dbReference type="NCBIfam" id="TIGR00229">
    <property type="entry name" value="sensory_box"/>
    <property type="match status" value="1"/>
</dbReference>
<dbReference type="Pfam" id="PF08448">
    <property type="entry name" value="PAS_4"/>
    <property type="match status" value="3"/>
</dbReference>
<evidence type="ECO:0000259" key="5">
    <source>
        <dbReference type="PROSITE" id="PS50109"/>
    </source>
</evidence>
<dbReference type="RefSeq" id="WP_258810043.1">
    <property type="nucleotide sequence ID" value="NZ_JANUGU010000001.1"/>
</dbReference>
<evidence type="ECO:0000313" key="7">
    <source>
        <dbReference type="EMBL" id="MCS0656871.1"/>
    </source>
</evidence>
<dbReference type="Pfam" id="PF07730">
    <property type="entry name" value="HisKA_3"/>
    <property type="match status" value="1"/>
</dbReference>
<dbReference type="InterPro" id="IPR003594">
    <property type="entry name" value="HATPase_dom"/>
</dbReference>
<dbReference type="InterPro" id="IPR050482">
    <property type="entry name" value="Sensor_HK_TwoCompSys"/>
</dbReference>
<dbReference type="CDD" id="cd16917">
    <property type="entry name" value="HATPase_UhpB-NarQ-NarX-like"/>
    <property type="match status" value="1"/>
</dbReference>
<feature type="domain" description="PAC" evidence="6">
    <location>
        <begin position="574"/>
        <end position="626"/>
    </location>
</feature>
<dbReference type="InterPro" id="IPR000014">
    <property type="entry name" value="PAS"/>
</dbReference>
<evidence type="ECO:0000256" key="1">
    <source>
        <dbReference type="ARBA" id="ARBA00022679"/>
    </source>
</evidence>
<feature type="domain" description="Histidine kinase" evidence="5">
    <location>
        <begin position="648"/>
        <end position="849"/>
    </location>
</feature>
<comment type="caution">
    <text evidence="7">The sequence shown here is derived from an EMBL/GenBank/DDBJ whole genome shotgun (WGS) entry which is preliminary data.</text>
</comment>
<dbReference type="InterPro" id="IPR005467">
    <property type="entry name" value="His_kinase_dom"/>
</dbReference>
<reference evidence="7 8" key="1">
    <citation type="submission" date="2022-08" db="EMBL/GenBank/DDBJ databases">
        <title>Reclassification of Massilia species as members of the genera Telluria, Duganella, Pseudoduganella, Mokoshia gen. nov. and Zemynaea gen. nov. using orthogonal and non-orthogonal genome-based approaches.</title>
        <authorList>
            <person name="Bowman J.P."/>
        </authorList>
    </citation>
    <scope>NUCLEOTIDE SEQUENCE [LARGE SCALE GENOMIC DNA]</scope>
    <source>
        <strain evidence="7 8">JCM 31606</strain>
    </source>
</reference>
<protein>
    <submittedName>
        <fullName evidence="7">PAS domain-containing protein</fullName>
    </submittedName>
</protein>
<dbReference type="PANTHER" id="PTHR24421">
    <property type="entry name" value="NITRATE/NITRITE SENSOR PROTEIN NARX-RELATED"/>
    <property type="match status" value="1"/>
</dbReference>
<dbReference type="Gene3D" id="3.30.565.10">
    <property type="entry name" value="Histidine kinase-like ATPase, C-terminal domain"/>
    <property type="match status" value="1"/>
</dbReference>
<evidence type="ECO:0000313" key="8">
    <source>
        <dbReference type="Proteomes" id="UP001204621"/>
    </source>
</evidence>
<feature type="coiled-coil region" evidence="4">
    <location>
        <begin position="612"/>
        <end position="644"/>
    </location>
</feature>
<dbReference type="InterPro" id="IPR013656">
    <property type="entry name" value="PAS_4"/>
</dbReference>
<dbReference type="InterPro" id="IPR000700">
    <property type="entry name" value="PAS-assoc_C"/>
</dbReference>
<dbReference type="PROSITE" id="PS50109">
    <property type="entry name" value="HIS_KIN"/>
    <property type="match status" value="1"/>
</dbReference>
<dbReference type="InterPro" id="IPR035965">
    <property type="entry name" value="PAS-like_dom_sf"/>
</dbReference>
<keyword evidence="3" id="KW-0902">Two-component regulatory system</keyword>
<keyword evidence="8" id="KW-1185">Reference proteome</keyword>
<dbReference type="Gene3D" id="3.30.450.20">
    <property type="entry name" value="PAS domain"/>
    <property type="match status" value="3"/>
</dbReference>
<evidence type="ECO:0000256" key="2">
    <source>
        <dbReference type="ARBA" id="ARBA00022777"/>
    </source>
</evidence>
<keyword evidence="1" id="KW-0808">Transferase</keyword>
<keyword evidence="2" id="KW-0418">Kinase</keyword>
<dbReference type="Gene3D" id="1.20.5.1930">
    <property type="match status" value="1"/>
</dbReference>
<evidence type="ECO:0000256" key="4">
    <source>
        <dbReference type="SAM" id="Coils"/>
    </source>
</evidence>
<keyword evidence="4" id="KW-0175">Coiled coil</keyword>
<dbReference type="Pfam" id="PF02518">
    <property type="entry name" value="HATPase_c"/>
    <property type="match status" value="1"/>
</dbReference>
<dbReference type="SMART" id="SM00091">
    <property type="entry name" value="PAS"/>
    <property type="match status" value="2"/>
</dbReference>
<proteinExistence type="predicted"/>
<dbReference type="InterPro" id="IPR001610">
    <property type="entry name" value="PAC"/>
</dbReference>
<organism evidence="7 8">
    <name type="scientific">Massilia terrae</name>
    <dbReference type="NCBI Taxonomy" id="1811224"/>
    <lineage>
        <taxon>Bacteria</taxon>
        <taxon>Pseudomonadati</taxon>
        <taxon>Pseudomonadota</taxon>
        <taxon>Betaproteobacteria</taxon>
        <taxon>Burkholderiales</taxon>
        <taxon>Oxalobacteraceae</taxon>
        <taxon>Telluria group</taxon>
        <taxon>Massilia</taxon>
    </lineage>
</organism>
<dbReference type="Proteomes" id="UP001204621">
    <property type="component" value="Unassembled WGS sequence"/>
</dbReference>
<dbReference type="CDD" id="cd00130">
    <property type="entry name" value="PAS"/>
    <property type="match status" value="2"/>
</dbReference>
<dbReference type="SUPFAM" id="SSF55874">
    <property type="entry name" value="ATPase domain of HSP90 chaperone/DNA topoisomerase II/histidine kinase"/>
    <property type="match status" value="1"/>
</dbReference>
<dbReference type="PROSITE" id="PS50113">
    <property type="entry name" value="PAC"/>
    <property type="match status" value="1"/>
</dbReference>
<name>A0ABT2CTF7_9BURK</name>
<accession>A0ABT2CTF7</accession>
<dbReference type="PANTHER" id="PTHR24421:SF58">
    <property type="entry name" value="SIGNAL TRANSDUCTION HISTIDINE-PROTEIN KINASE_PHOSPHATASE UHPB"/>
    <property type="match status" value="1"/>
</dbReference>